<proteinExistence type="predicted"/>
<name>E6PPE3_9ZZZZ</name>
<sequence>MDLQTIDQNYQQLQAQDQTIAQELQALAGKLQTAAQGGNTNAREWLLDLREVALAVQAQQQQMNQLLQAIHDMWQNQQNQLQPMSAASQPGYMPQGMGQGAMAPAYGRPAGGGLMGTLSGFLGSGFGQAMEMGAGIGLGEDLINKIF</sequence>
<evidence type="ECO:0000313" key="1">
    <source>
        <dbReference type="EMBL" id="CBH96795.1"/>
    </source>
</evidence>
<reference evidence="1" key="1">
    <citation type="submission" date="2009-10" db="EMBL/GenBank/DDBJ databases">
        <title>Diversity of trophic interactions inside an arsenic-rich microbial ecosystem.</title>
        <authorList>
            <person name="Bertin P.N."/>
            <person name="Heinrich-Salmeron A."/>
            <person name="Pelletier E."/>
            <person name="Goulhen-Chollet F."/>
            <person name="Arsene-Ploetze F."/>
            <person name="Gallien S."/>
            <person name="Calteau A."/>
            <person name="Vallenet D."/>
            <person name="Casiot C."/>
            <person name="Chane-Woon-Ming B."/>
            <person name="Giloteaux L."/>
            <person name="Barakat M."/>
            <person name="Bonnefoy V."/>
            <person name="Bruneel O."/>
            <person name="Chandler M."/>
            <person name="Cleiss J."/>
            <person name="Duran R."/>
            <person name="Elbaz-Poulichet F."/>
            <person name="Fonknechten N."/>
            <person name="Lauga B."/>
            <person name="Mornico D."/>
            <person name="Ortet P."/>
            <person name="Schaeffer C."/>
            <person name="Siguier P."/>
            <person name="Alexander Thil Smith A."/>
            <person name="Van Dorsselaer A."/>
            <person name="Weissenbach J."/>
            <person name="Medigue C."/>
            <person name="Le Paslier D."/>
        </authorList>
    </citation>
    <scope>NUCLEOTIDE SEQUENCE</scope>
</reference>
<organism evidence="1">
    <name type="scientific">mine drainage metagenome</name>
    <dbReference type="NCBI Taxonomy" id="410659"/>
    <lineage>
        <taxon>unclassified sequences</taxon>
        <taxon>metagenomes</taxon>
        <taxon>ecological metagenomes</taxon>
    </lineage>
</organism>
<gene>
    <name evidence="1" type="ORF">CARN2_2511</name>
</gene>
<protein>
    <submittedName>
        <fullName evidence="1">Uncharacterized protein</fullName>
    </submittedName>
</protein>
<dbReference type="AlphaFoldDB" id="E6PPE3"/>
<dbReference type="EMBL" id="CABM01000031">
    <property type="protein sequence ID" value="CBH96795.1"/>
    <property type="molecule type" value="Genomic_DNA"/>
</dbReference>
<comment type="caution">
    <text evidence="1">The sequence shown here is derived from an EMBL/GenBank/DDBJ whole genome shotgun (WGS) entry which is preliminary data.</text>
</comment>
<accession>E6PPE3</accession>